<feature type="transmembrane region" description="Helical" evidence="1">
    <location>
        <begin position="378"/>
        <end position="399"/>
    </location>
</feature>
<dbReference type="AlphaFoldDB" id="A0A920C695"/>
<sequence length="409" mass="46782">MIRSMMVHEFKMILKNKKNVLFIIALVSLILSYLLLVLPTKETSDSFDPEAMRLELKDLEAVTQGMIARGGTGYGEMTGTPFASNTYAIKVQSRMIHAFEDKDYNRFIQLRMKGFGFNAMNEQRDWMLIANAPYPGIDQARNSSLVDLRYQGYLDAGIPITYEMIEQKTALQTIVNFILGTTAFMVLFCAIYFSSDMMTKDRQHRSLLQGMPIGWYRLINIKSVVAFFYTLLVLAALLLLVVIILSIQNGFGSFKLSVPITIPSSLPDDYFGYRFAEFETITIAKFLLMTFGMIPILVYLFIRLNAILSLLLKNSWLVLMVGSVILFSERIYYSRTLTKLFGIELSNLPQTYFDFGRIISGEKQYLVHLESITFEKGFIVLLSTILVLEITLFVVSRVVKKQRFYRLAA</sequence>
<accession>A0A920C695</accession>
<feature type="transmembrane region" description="Helical" evidence="1">
    <location>
        <begin position="20"/>
        <end position="38"/>
    </location>
</feature>
<feature type="transmembrane region" description="Helical" evidence="1">
    <location>
        <begin position="174"/>
        <end position="193"/>
    </location>
</feature>
<dbReference type="Proteomes" id="UP000676917">
    <property type="component" value="Unassembled WGS sequence"/>
</dbReference>
<keyword evidence="1" id="KW-0812">Transmembrane</keyword>
<proteinExistence type="predicted"/>
<reference evidence="2" key="1">
    <citation type="submission" date="2021-03" db="EMBL/GenBank/DDBJ databases">
        <title>Antimicrobial resistance genes in bacteria isolated from Japanese honey, and their potential for conferring macrolide and lincosamide resistance in the American foulbrood pathogen Paenibacillus larvae.</title>
        <authorList>
            <person name="Okamoto M."/>
            <person name="Kumagai M."/>
            <person name="Kanamori H."/>
            <person name="Takamatsu D."/>
        </authorList>
    </citation>
    <scope>NUCLEOTIDE SEQUENCE</scope>
    <source>
        <strain evidence="2">J43TS3</strain>
    </source>
</reference>
<evidence type="ECO:0000313" key="3">
    <source>
        <dbReference type="Proteomes" id="UP000676917"/>
    </source>
</evidence>
<comment type="caution">
    <text evidence="2">The sequence shown here is derived from an EMBL/GenBank/DDBJ whole genome shotgun (WGS) entry which is preliminary data.</text>
</comment>
<keyword evidence="3" id="KW-1185">Reference proteome</keyword>
<gene>
    <name evidence="2" type="ORF">J43TS3_00780</name>
</gene>
<feature type="transmembrane region" description="Helical" evidence="1">
    <location>
        <begin position="283"/>
        <end position="302"/>
    </location>
</feature>
<keyword evidence="1" id="KW-1133">Transmembrane helix</keyword>
<evidence type="ECO:0000313" key="2">
    <source>
        <dbReference type="EMBL" id="GIO25467.1"/>
    </source>
</evidence>
<feature type="transmembrane region" description="Helical" evidence="1">
    <location>
        <begin position="314"/>
        <end position="333"/>
    </location>
</feature>
<dbReference type="RefSeq" id="WP_212919018.1">
    <property type="nucleotide sequence ID" value="NZ_BORP01000001.1"/>
</dbReference>
<feature type="transmembrane region" description="Helical" evidence="1">
    <location>
        <begin position="224"/>
        <end position="247"/>
    </location>
</feature>
<keyword evidence="1" id="KW-0472">Membrane</keyword>
<name>A0A920C695_9BACI</name>
<dbReference type="EMBL" id="BORP01000001">
    <property type="protein sequence ID" value="GIO25467.1"/>
    <property type="molecule type" value="Genomic_DNA"/>
</dbReference>
<organism evidence="2 3">
    <name type="scientific">Ornithinibacillus bavariensis</name>
    <dbReference type="NCBI Taxonomy" id="545502"/>
    <lineage>
        <taxon>Bacteria</taxon>
        <taxon>Bacillati</taxon>
        <taxon>Bacillota</taxon>
        <taxon>Bacilli</taxon>
        <taxon>Bacillales</taxon>
        <taxon>Bacillaceae</taxon>
        <taxon>Ornithinibacillus</taxon>
    </lineage>
</organism>
<protein>
    <submittedName>
        <fullName evidence="2">Uncharacterized protein</fullName>
    </submittedName>
</protein>
<evidence type="ECO:0000256" key="1">
    <source>
        <dbReference type="SAM" id="Phobius"/>
    </source>
</evidence>